<keyword evidence="2" id="KW-1185">Reference proteome</keyword>
<dbReference type="EMBL" id="JACIFF010000001">
    <property type="protein sequence ID" value="MBB4077888.1"/>
    <property type="molecule type" value="Genomic_DNA"/>
</dbReference>
<protein>
    <recommendedName>
        <fullName evidence="3">Carboxypeptidase-like protein</fullName>
    </recommendedName>
</protein>
<dbReference type="Gene3D" id="2.50.20.10">
    <property type="entry name" value="Lipoprotein localisation LolA/LolB/LppX"/>
    <property type="match status" value="1"/>
</dbReference>
<dbReference type="Gene3D" id="2.60.40.1120">
    <property type="entry name" value="Carboxypeptidase-like, regulatory domain"/>
    <property type="match status" value="1"/>
</dbReference>
<evidence type="ECO:0008006" key="3">
    <source>
        <dbReference type="Google" id="ProtNLM"/>
    </source>
</evidence>
<proteinExistence type="predicted"/>
<dbReference type="Pfam" id="PF13715">
    <property type="entry name" value="CarbopepD_reg_2"/>
    <property type="match status" value="1"/>
</dbReference>
<accession>A0A840E733</accession>
<sequence>MTRLLPLLSLILLGLTAVGQSVSGRIVNEFDEPVPFANVYVRQLETGAVSDDEGRYTVTFRVDGEYELVFSSLGYESRSIRLVVGMEPVTYDVRLLTSGVELQEITVSASARDPAYAIIGKAIERKRAHLQAAESYRTQVYVKAVEEVGERTPDSPASLGESTGPAAPPYDPFAAEEKDAKALLDGLNMVEMAVQLNYAYPRKFKEERNAYSAYGDVRGLFVPNFTETDFNFYRNLVYLPGISDAPVISPLSNTSVLTYKFTLEATDSENGRLVYRIRVEPRKSGNSTVSGLLFIDADTYAINRFDFHFPEGSLVFSDRFQLAQDYALTADSIWEVRKQVFTYETRQGKRKQFRGTTTLSYRDYDYDYAFPDKFFGNEVAVTTAEAYSRDSSYWKTGRTVALTAEEQRMVYLRDSIDAVTSSRRYQDSIQELYNRVTLMDLAWDGVGFRNNEKKSHLYIGPVSSLIDFSPVGGWRVGPYVSNYRRYPNGKVLSISGSVDIGLKNLDVQGKTVTWYRYDPFHMGDVSLWAGRAFESFNPNDAYLNQLKASSYFVKDEFRIGQQREIWNGFYLNTNIGLADRRPITGYDTDNIIDGVIDDDAPAVDFDRYQALISNVSVSYTPGQRYMREPNRKVVLGSKWPTFSLLHRRGWSGPLSSDVRFDYLQFAVEQNITFGALGQSKYRVQLGEFVNADDLRYVDIKRFRDSDPLLYSDPLTTFQALDASLSTDGLFLELHHIHHFNGALINNIPLLKKTRLRAVAGGGLLWMKENKFNYQELFAGVERVFKLGARRRVRVGLYGIAADSNQGTPTAAYKVSFDLIDIWKQDWSF</sequence>
<dbReference type="Pfam" id="PF18939">
    <property type="entry name" value="DUF5686"/>
    <property type="match status" value="1"/>
</dbReference>
<evidence type="ECO:0000313" key="2">
    <source>
        <dbReference type="Proteomes" id="UP000576209"/>
    </source>
</evidence>
<dbReference type="SUPFAM" id="SSF49464">
    <property type="entry name" value="Carboxypeptidase regulatory domain-like"/>
    <property type="match status" value="1"/>
</dbReference>
<organism evidence="1 2">
    <name type="scientific">Neolewinella aquimaris</name>
    <dbReference type="NCBI Taxonomy" id="1835722"/>
    <lineage>
        <taxon>Bacteria</taxon>
        <taxon>Pseudomonadati</taxon>
        <taxon>Bacteroidota</taxon>
        <taxon>Saprospiria</taxon>
        <taxon>Saprospirales</taxon>
        <taxon>Lewinellaceae</taxon>
        <taxon>Neolewinella</taxon>
    </lineage>
</organism>
<gene>
    <name evidence="1" type="ORF">GGR28_000489</name>
</gene>
<reference evidence="1 2" key="1">
    <citation type="submission" date="2020-08" db="EMBL/GenBank/DDBJ databases">
        <title>Genomic Encyclopedia of Type Strains, Phase IV (KMG-IV): sequencing the most valuable type-strain genomes for metagenomic binning, comparative biology and taxonomic classification.</title>
        <authorList>
            <person name="Goeker M."/>
        </authorList>
    </citation>
    <scope>NUCLEOTIDE SEQUENCE [LARGE SCALE GENOMIC DNA]</scope>
    <source>
        <strain evidence="1 2">DSM 105137</strain>
    </source>
</reference>
<dbReference type="InterPro" id="IPR008969">
    <property type="entry name" value="CarboxyPept-like_regulatory"/>
</dbReference>
<dbReference type="RefSeq" id="WP_183494125.1">
    <property type="nucleotide sequence ID" value="NZ_JACIFF010000001.1"/>
</dbReference>
<name>A0A840E733_9BACT</name>
<dbReference type="InterPro" id="IPR043741">
    <property type="entry name" value="DUF5686"/>
</dbReference>
<evidence type="ECO:0000313" key="1">
    <source>
        <dbReference type="EMBL" id="MBB4077888.1"/>
    </source>
</evidence>
<dbReference type="Proteomes" id="UP000576209">
    <property type="component" value="Unassembled WGS sequence"/>
</dbReference>
<dbReference type="AlphaFoldDB" id="A0A840E733"/>
<comment type="caution">
    <text evidence="1">The sequence shown here is derived from an EMBL/GenBank/DDBJ whole genome shotgun (WGS) entry which is preliminary data.</text>
</comment>